<organism evidence="1 2">
    <name type="scientific">Roseburia inulinivorans</name>
    <dbReference type="NCBI Taxonomy" id="360807"/>
    <lineage>
        <taxon>Bacteria</taxon>
        <taxon>Bacillati</taxon>
        <taxon>Bacillota</taxon>
        <taxon>Clostridia</taxon>
        <taxon>Lachnospirales</taxon>
        <taxon>Lachnospiraceae</taxon>
        <taxon>Roseburia</taxon>
    </lineage>
</organism>
<sequence>MHTLVKIKQYRERKDGTDLVVSVPDLKLGDMFQRKKIRNAEIRFDDGRHISAEQRKKAYATIRDIADWTGYLPEEMKEILKYQHMMRTGDAYLSLSNCSMDTAREFINTILEFALENGIPLSDNAIDRTDDIGRYLYYCLIHKKCAICGKDGEIHHEDAIGMGNDRTKVDDSSYKKICLCREHHTLAHSLGVIRFREMYKVYGIVVKDL</sequence>
<evidence type="ECO:0000313" key="1">
    <source>
        <dbReference type="EMBL" id="RGR67467.1"/>
    </source>
</evidence>
<protein>
    <recommendedName>
        <fullName evidence="3">DUF968 domain-containing protein</fullName>
    </recommendedName>
</protein>
<evidence type="ECO:0000313" key="2">
    <source>
        <dbReference type="Proteomes" id="UP000285820"/>
    </source>
</evidence>
<dbReference type="InterPro" id="IPR041242">
    <property type="entry name" value="HNHc_6"/>
</dbReference>
<gene>
    <name evidence="1" type="ORF">DWY29_10480</name>
</gene>
<proteinExistence type="predicted"/>
<reference evidence="1 2" key="1">
    <citation type="submission" date="2018-08" db="EMBL/GenBank/DDBJ databases">
        <title>A genome reference for cultivated species of the human gut microbiota.</title>
        <authorList>
            <person name="Zou Y."/>
            <person name="Xue W."/>
            <person name="Luo G."/>
        </authorList>
    </citation>
    <scope>NUCLEOTIDE SEQUENCE [LARGE SCALE GENOMIC DNA]</scope>
    <source>
        <strain evidence="1 2">AF24-4</strain>
    </source>
</reference>
<evidence type="ECO:0008006" key="3">
    <source>
        <dbReference type="Google" id="ProtNLM"/>
    </source>
</evidence>
<comment type="caution">
    <text evidence="1">The sequence shown here is derived from an EMBL/GenBank/DDBJ whole genome shotgun (WGS) entry which is preliminary data.</text>
</comment>
<dbReference type="Pfam" id="PF16784">
    <property type="entry name" value="HNHc_6"/>
    <property type="match status" value="1"/>
</dbReference>
<dbReference type="AlphaFoldDB" id="A0A412FH52"/>
<dbReference type="RefSeq" id="WP_118126358.1">
    <property type="nucleotide sequence ID" value="NZ_QRUN01000014.1"/>
</dbReference>
<name>A0A412FH52_9FIRM</name>
<dbReference type="Proteomes" id="UP000285820">
    <property type="component" value="Unassembled WGS sequence"/>
</dbReference>
<accession>A0A412FH52</accession>
<dbReference type="EMBL" id="QRUN01000014">
    <property type="protein sequence ID" value="RGR67467.1"/>
    <property type="molecule type" value="Genomic_DNA"/>
</dbReference>